<comment type="caution">
    <text evidence="1">The sequence shown here is derived from an EMBL/GenBank/DDBJ whole genome shotgun (WGS) entry which is preliminary data.</text>
</comment>
<dbReference type="AlphaFoldDB" id="X0WKE0"/>
<sequence length="68" mass="8531">MRKEDRFKPYIYKVYNSIGKLEEYSRYYRTKKEALDWYNTQGKWLEKLLNRELILIDTDINLFTYVPR</sequence>
<feature type="non-terminal residue" evidence="1">
    <location>
        <position position="68"/>
    </location>
</feature>
<dbReference type="EMBL" id="BARS01039852">
    <property type="protein sequence ID" value="GAG23707.1"/>
    <property type="molecule type" value="Genomic_DNA"/>
</dbReference>
<gene>
    <name evidence="1" type="ORF">S01H1_60830</name>
</gene>
<evidence type="ECO:0000313" key="1">
    <source>
        <dbReference type="EMBL" id="GAG23707.1"/>
    </source>
</evidence>
<reference evidence="1" key="1">
    <citation type="journal article" date="2014" name="Front. Microbiol.">
        <title>High frequency of phylogenetically diverse reductive dehalogenase-homologous genes in deep subseafloor sedimentary metagenomes.</title>
        <authorList>
            <person name="Kawai M."/>
            <person name="Futagami T."/>
            <person name="Toyoda A."/>
            <person name="Takaki Y."/>
            <person name="Nishi S."/>
            <person name="Hori S."/>
            <person name="Arai W."/>
            <person name="Tsubouchi T."/>
            <person name="Morono Y."/>
            <person name="Uchiyama I."/>
            <person name="Ito T."/>
            <person name="Fujiyama A."/>
            <person name="Inagaki F."/>
            <person name="Takami H."/>
        </authorList>
    </citation>
    <scope>NUCLEOTIDE SEQUENCE</scope>
    <source>
        <strain evidence="1">Expedition CK06-06</strain>
    </source>
</reference>
<accession>X0WKE0</accession>
<protein>
    <submittedName>
        <fullName evidence="1">Uncharacterized protein</fullName>
    </submittedName>
</protein>
<proteinExistence type="predicted"/>
<name>X0WKE0_9ZZZZ</name>
<organism evidence="1">
    <name type="scientific">marine sediment metagenome</name>
    <dbReference type="NCBI Taxonomy" id="412755"/>
    <lineage>
        <taxon>unclassified sequences</taxon>
        <taxon>metagenomes</taxon>
        <taxon>ecological metagenomes</taxon>
    </lineage>
</organism>